<dbReference type="PROSITE" id="PS50110">
    <property type="entry name" value="RESPONSE_REGULATORY"/>
    <property type="match status" value="1"/>
</dbReference>
<reference evidence="11" key="1">
    <citation type="journal article" date="2015" name="MBio">
        <title>Genome-Resolved Metagenomic Analysis Reveals Roles for Candidate Phyla and Other Microbial Community Members in Biogeochemical Transformations in Oil Reservoirs.</title>
        <authorList>
            <person name="Hu P."/>
            <person name="Tom L."/>
            <person name="Singh A."/>
            <person name="Thomas B.C."/>
            <person name="Baker B.J."/>
            <person name="Piceno Y.M."/>
            <person name="Andersen G.L."/>
            <person name="Banfield J.F."/>
        </authorList>
    </citation>
    <scope>NUCLEOTIDE SEQUENCE [LARGE SCALE GENOMIC DNA]</scope>
</reference>
<dbReference type="FunFam" id="1.10.10.10:FF:000005">
    <property type="entry name" value="Two-component system response regulator"/>
    <property type="match status" value="1"/>
</dbReference>
<organism evidence="10 11">
    <name type="scientific">Mesotoga infera</name>
    <dbReference type="NCBI Taxonomy" id="1236046"/>
    <lineage>
        <taxon>Bacteria</taxon>
        <taxon>Thermotogati</taxon>
        <taxon>Thermotogota</taxon>
        <taxon>Thermotogae</taxon>
        <taxon>Kosmotogales</taxon>
        <taxon>Kosmotogaceae</taxon>
        <taxon>Mesotoga</taxon>
    </lineage>
</organism>
<feature type="modified residue" description="4-aspartylphosphate" evidence="6">
    <location>
        <position position="51"/>
    </location>
</feature>
<evidence type="ECO:0000256" key="6">
    <source>
        <dbReference type="PROSITE-ProRule" id="PRU00169"/>
    </source>
</evidence>
<keyword evidence="3" id="KW-0805">Transcription regulation</keyword>
<dbReference type="SUPFAM" id="SSF52172">
    <property type="entry name" value="CheY-like"/>
    <property type="match status" value="1"/>
</dbReference>
<dbReference type="GO" id="GO:0032993">
    <property type="term" value="C:protein-DNA complex"/>
    <property type="evidence" value="ECO:0007669"/>
    <property type="project" value="TreeGrafter"/>
</dbReference>
<dbReference type="Gene3D" id="6.10.250.690">
    <property type="match status" value="1"/>
</dbReference>
<keyword evidence="1 6" id="KW-0597">Phosphoprotein</keyword>
<feature type="domain" description="Response regulatory" evidence="8">
    <location>
        <begin position="2"/>
        <end position="116"/>
    </location>
</feature>
<feature type="DNA-binding region" description="OmpR/PhoB-type" evidence="7">
    <location>
        <begin position="126"/>
        <end position="224"/>
    </location>
</feature>
<feature type="domain" description="OmpR/PhoB-type" evidence="9">
    <location>
        <begin position="126"/>
        <end position="224"/>
    </location>
</feature>
<dbReference type="SUPFAM" id="SSF46894">
    <property type="entry name" value="C-terminal effector domain of the bipartite response regulators"/>
    <property type="match status" value="1"/>
</dbReference>
<evidence type="ECO:0000259" key="9">
    <source>
        <dbReference type="PROSITE" id="PS51755"/>
    </source>
</evidence>
<dbReference type="PROSITE" id="PS51755">
    <property type="entry name" value="OMPR_PHOB"/>
    <property type="match status" value="1"/>
</dbReference>
<accession>A0A101I5M1</accession>
<dbReference type="Pfam" id="PF00486">
    <property type="entry name" value="Trans_reg_C"/>
    <property type="match status" value="1"/>
</dbReference>
<dbReference type="Proteomes" id="UP000055014">
    <property type="component" value="Unassembled WGS sequence"/>
</dbReference>
<dbReference type="InterPro" id="IPR001789">
    <property type="entry name" value="Sig_transdc_resp-reg_receiver"/>
</dbReference>
<dbReference type="InterPro" id="IPR011006">
    <property type="entry name" value="CheY-like_superfamily"/>
</dbReference>
<dbReference type="InterPro" id="IPR036388">
    <property type="entry name" value="WH-like_DNA-bd_sf"/>
</dbReference>
<dbReference type="GO" id="GO:0005829">
    <property type="term" value="C:cytosol"/>
    <property type="evidence" value="ECO:0007669"/>
    <property type="project" value="TreeGrafter"/>
</dbReference>
<proteinExistence type="predicted"/>
<dbReference type="SMART" id="SM00448">
    <property type="entry name" value="REC"/>
    <property type="match status" value="1"/>
</dbReference>
<dbReference type="Pfam" id="PF00072">
    <property type="entry name" value="Response_reg"/>
    <property type="match status" value="1"/>
</dbReference>
<dbReference type="InterPro" id="IPR001867">
    <property type="entry name" value="OmpR/PhoB-type_DNA-bd"/>
</dbReference>
<dbReference type="CDD" id="cd00383">
    <property type="entry name" value="trans_reg_C"/>
    <property type="match status" value="1"/>
</dbReference>
<evidence type="ECO:0000256" key="7">
    <source>
        <dbReference type="PROSITE-ProRule" id="PRU01091"/>
    </source>
</evidence>
<dbReference type="SMART" id="SM00862">
    <property type="entry name" value="Trans_reg_C"/>
    <property type="match status" value="1"/>
</dbReference>
<dbReference type="PANTHER" id="PTHR48111">
    <property type="entry name" value="REGULATOR OF RPOS"/>
    <property type="match status" value="1"/>
</dbReference>
<evidence type="ECO:0000256" key="4">
    <source>
        <dbReference type="ARBA" id="ARBA00023125"/>
    </source>
</evidence>
<dbReference type="PATRIC" id="fig|1236046.5.peg.1051"/>
<dbReference type="InterPro" id="IPR016032">
    <property type="entry name" value="Sig_transdc_resp-reg_C-effctor"/>
</dbReference>
<dbReference type="PANTHER" id="PTHR48111:SF22">
    <property type="entry name" value="REGULATOR OF RPOS"/>
    <property type="match status" value="1"/>
</dbReference>
<dbReference type="FunFam" id="3.40.50.2300:FF:000001">
    <property type="entry name" value="DNA-binding response regulator PhoB"/>
    <property type="match status" value="1"/>
</dbReference>
<dbReference type="GO" id="GO:0000976">
    <property type="term" value="F:transcription cis-regulatory region binding"/>
    <property type="evidence" value="ECO:0007669"/>
    <property type="project" value="TreeGrafter"/>
</dbReference>
<dbReference type="GO" id="GO:0000156">
    <property type="term" value="F:phosphorelay response regulator activity"/>
    <property type="evidence" value="ECO:0007669"/>
    <property type="project" value="TreeGrafter"/>
</dbReference>
<keyword evidence="2" id="KW-0902">Two-component regulatory system</keyword>
<evidence type="ECO:0000256" key="3">
    <source>
        <dbReference type="ARBA" id="ARBA00023015"/>
    </source>
</evidence>
<keyword evidence="4 7" id="KW-0238">DNA-binding</keyword>
<evidence type="ECO:0000313" key="11">
    <source>
        <dbReference type="Proteomes" id="UP000055014"/>
    </source>
</evidence>
<evidence type="ECO:0000256" key="1">
    <source>
        <dbReference type="ARBA" id="ARBA00022553"/>
    </source>
</evidence>
<evidence type="ECO:0000259" key="8">
    <source>
        <dbReference type="PROSITE" id="PS50110"/>
    </source>
</evidence>
<dbReference type="EMBL" id="LGGW01000123">
    <property type="protein sequence ID" value="KUK88844.1"/>
    <property type="molecule type" value="Genomic_DNA"/>
</dbReference>
<name>A0A101I5M1_9BACT</name>
<dbReference type="GO" id="GO:0006355">
    <property type="term" value="P:regulation of DNA-templated transcription"/>
    <property type="evidence" value="ECO:0007669"/>
    <property type="project" value="InterPro"/>
</dbReference>
<protein>
    <submittedName>
        <fullName evidence="10">Response regulator with CheY-like receiver domain and winged-helix DNA-binding domain</fullName>
    </submittedName>
</protein>
<sequence length="225" mass="25879">MKILIVEDERNLGRLLKESLEREGFVAELAIDGEEGLYLALNGPFDVIVLDILLPKLTGWQVLEKIRDSGSRIPVLMLTALDSIEDKVRGFDLGADDYLPKPFDIRELVVRIQSLLRRAQFGGAPSRVLKVGDLELDMSLKTASRGNEKIELRKKEYQILEYLMLNSGRVVPKRELEEHLWNEDDELWSDVIRSHIKNIRKKIDGGRRQKLIRTVRGMGYEISDR</sequence>
<comment type="caution">
    <text evidence="10">The sequence shown here is derived from an EMBL/GenBank/DDBJ whole genome shotgun (WGS) entry which is preliminary data.</text>
</comment>
<dbReference type="Gene3D" id="3.40.50.2300">
    <property type="match status" value="1"/>
</dbReference>
<evidence type="ECO:0000256" key="5">
    <source>
        <dbReference type="ARBA" id="ARBA00023163"/>
    </source>
</evidence>
<keyword evidence="5" id="KW-0804">Transcription</keyword>
<dbReference type="AlphaFoldDB" id="A0A101I5M1"/>
<dbReference type="Gene3D" id="1.10.10.10">
    <property type="entry name" value="Winged helix-like DNA-binding domain superfamily/Winged helix DNA-binding domain"/>
    <property type="match status" value="1"/>
</dbReference>
<evidence type="ECO:0000256" key="2">
    <source>
        <dbReference type="ARBA" id="ARBA00023012"/>
    </source>
</evidence>
<dbReference type="InterPro" id="IPR039420">
    <property type="entry name" value="WalR-like"/>
</dbReference>
<gene>
    <name evidence="10" type="ORF">XE02_1190</name>
</gene>
<evidence type="ECO:0000313" key="10">
    <source>
        <dbReference type="EMBL" id="KUK88844.1"/>
    </source>
</evidence>